<keyword evidence="3 9" id="KW-0812">Transmembrane</keyword>
<dbReference type="GO" id="GO:0007187">
    <property type="term" value="P:G protein-coupled receptor signaling pathway, coupled to cyclic nucleotide second messenger"/>
    <property type="evidence" value="ECO:0007669"/>
    <property type="project" value="TreeGrafter"/>
</dbReference>
<dbReference type="GO" id="GO:0004993">
    <property type="term" value="F:G protein-coupled serotonin receptor activity"/>
    <property type="evidence" value="ECO:0007669"/>
    <property type="project" value="TreeGrafter"/>
</dbReference>
<sequence length="71" mass="7703">HFQTTTNLLLLSMAVSDLLVGLAVMPLMIVTLDSCRHFQTTTNIILLSMAVSDLLVGLAVIPLMIVTLDFC</sequence>
<evidence type="ECO:0000256" key="5">
    <source>
        <dbReference type="ARBA" id="ARBA00023040"/>
    </source>
</evidence>
<evidence type="ECO:0000256" key="7">
    <source>
        <dbReference type="ARBA" id="ARBA00023170"/>
    </source>
</evidence>
<dbReference type="SUPFAM" id="SSF81321">
    <property type="entry name" value="Family A G protein-coupled receptor-like"/>
    <property type="match status" value="1"/>
</dbReference>
<dbReference type="PANTHER" id="PTHR24247:SF202">
    <property type="entry name" value="5-HYDROXYTRYPTAMINE RECEPTOR 1"/>
    <property type="match status" value="1"/>
</dbReference>
<gene>
    <name evidence="11" type="ORF">D4764_0190410</name>
</gene>
<protein>
    <recommendedName>
        <fullName evidence="10">G-protein coupled receptors family 1 profile domain-containing protein</fullName>
    </recommendedName>
</protein>
<accession>A0A5C6MIT6</accession>
<organism evidence="11 12">
    <name type="scientific">Takifugu flavidus</name>
    <name type="common">sansaifugu</name>
    <dbReference type="NCBI Taxonomy" id="433684"/>
    <lineage>
        <taxon>Eukaryota</taxon>
        <taxon>Metazoa</taxon>
        <taxon>Chordata</taxon>
        <taxon>Craniata</taxon>
        <taxon>Vertebrata</taxon>
        <taxon>Euteleostomi</taxon>
        <taxon>Actinopterygii</taxon>
        <taxon>Neopterygii</taxon>
        <taxon>Teleostei</taxon>
        <taxon>Neoteleostei</taxon>
        <taxon>Acanthomorphata</taxon>
        <taxon>Eupercaria</taxon>
        <taxon>Tetraodontiformes</taxon>
        <taxon>Tetradontoidea</taxon>
        <taxon>Tetraodontidae</taxon>
        <taxon>Takifugu</taxon>
    </lineage>
</organism>
<dbReference type="Proteomes" id="UP000324091">
    <property type="component" value="Unassembled WGS sequence"/>
</dbReference>
<feature type="transmembrane region" description="Helical" evidence="9">
    <location>
        <begin position="6"/>
        <end position="32"/>
    </location>
</feature>
<evidence type="ECO:0000256" key="4">
    <source>
        <dbReference type="ARBA" id="ARBA00022989"/>
    </source>
</evidence>
<evidence type="ECO:0000256" key="2">
    <source>
        <dbReference type="ARBA" id="ARBA00022475"/>
    </source>
</evidence>
<evidence type="ECO:0000313" key="11">
    <source>
        <dbReference type="EMBL" id="TWW54793.1"/>
    </source>
</evidence>
<evidence type="ECO:0000259" key="10">
    <source>
        <dbReference type="PROSITE" id="PS50262"/>
    </source>
</evidence>
<keyword evidence="4 9" id="KW-1133">Transmembrane helix</keyword>
<dbReference type="PROSITE" id="PS50262">
    <property type="entry name" value="G_PROTEIN_RECEP_F1_2"/>
    <property type="match status" value="1"/>
</dbReference>
<dbReference type="GO" id="GO:0030594">
    <property type="term" value="F:neurotransmitter receptor activity"/>
    <property type="evidence" value="ECO:0007669"/>
    <property type="project" value="TreeGrafter"/>
</dbReference>
<evidence type="ECO:0000256" key="9">
    <source>
        <dbReference type="SAM" id="Phobius"/>
    </source>
</evidence>
<dbReference type="EMBL" id="RHFK02000091">
    <property type="protein sequence ID" value="TWW54793.1"/>
    <property type="molecule type" value="Genomic_DNA"/>
</dbReference>
<evidence type="ECO:0000256" key="1">
    <source>
        <dbReference type="ARBA" id="ARBA00004651"/>
    </source>
</evidence>
<dbReference type="InterPro" id="IPR017452">
    <property type="entry name" value="GPCR_Rhodpsn_7TM"/>
</dbReference>
<dbReference type="GO" id="GO:0007268">
    <property type="term" value="P:chemical synaptic transmission"/>
    <property type="evidence" value="ECO:0007669"/>
    <property type="project" value="TreeGrafter"/>
</dbReference>
<feature type="non-terminal residue" evidence="11">
    <location>
        <position position="1"/>
    </location>
</feature>
<keyword evidence="7" id="KW-0675">Receptor</keyword>
<proteinExistence type="predicted"/>
<keyword evidence="12" id="KW-1185">Reference proteome</keyword>
<evidence type="ECO:0000256" key="8">
    <source>
        <dbReference type="ARBA" id="ARBA00023224"/>
    </source>
</evidence>
<reference evidence="11 12" key="1">
    <citation type="submission" date="2019-04" db="EMBL/GenBank/DDBJ databases">
        <title>Chromosome genome assembly for Takifugu flavidus.</title>
        <authorList>
            <person name="Xiao S."/>
        </authorList>
    </citation>
    <scope>NUCLEOTIDE SEQUENCE [LARGE SCALE GENOMIC DNA]</scope>
    <source>
        <strain evidence="11">HTHZ2018</strain>
        <tissue evidence="11">Muscle</tissue>
    </source>
</reference>
<dbReference type="Gene3D" id="1.20.1070.10">
    <property type="entry name" value="Rhodopsin 7-helix transmembrane proteins"/>
    <property type="match status" value="2"/>
</dbReference>
<comment type="subcellular location">
    <subcellularLocation>
        <location evidence="1">Cell membrane</location>
        <topology evidence="1">Multi-pass membrane protein</topology>
    </subcellularLocation>
</comment>
<keyword evidence="5" id="KW-0297">G-protein coupled receptor</keyword>
<evidence type="ECO:0000256" key="6">
    <source>
        <dbReference type="ARBA" id="ARBA00023136"/>
    </source>
</evidence>
<comment type="caution">
    <text evidence="11">The sequence shown here is derived from an EMBL/GenBank/DDBJ whole genome shotgun (WGS) entry which is preliminary data.</text>
</comment>
<name>A0A5C6MIT6_9TELE</name>
<evidence type="ECO:0000256" key="3">
    <source>
        <dbReference type="ARBA" id="ARBA00022692"/>
    </source>
</evidence>
<dbReference type="AlphaFoldDB" id="A0A5C6MIT6"/>
<dbReference type="GO" id="GO:0005886">
    <property type="term" value="C:plasma membrane"/>
    <property type="evidence" value="ECO:0007669"/>
    <property type="project" value="UniProtKB-SubCell"/>
</dbReference>
<dbReference type="GO" id="GO:0030425">
    <property type="term" value="C:dendrite"/>
    <property type="evidence" value="ECO:0007669"/>
    <property type="project" value="TreeGrafter"/>
</dbReference>
<dbReference type="GO" id="GO:0045202">
    <property type="term" value="C:synapse"/>
    <property type="evidence" value="ECO:0007669"/>
    <property type="project" value="GOC"/>
</dbReference>
<evidence type="ECO:0000313" key="12">
    <source>
        <dbReference type="Proteomes" id="UP000324091"/>
    </source>
</evidence>
<keyword evidence="8" id="KW-0807">Transducer</keyword>
<feature type="transmembrane region" description="Helical" evidence="9">
    <location>
        <begin position="44"/>
        <end position="65"/>
    </location>
</feature>
<keyword evidence="2" id="KW-1003">Cell membrane</keyword>
<dbReference type="PANTHER" id="PTHR24247">
    <property type="entry name" value="5-HYDROXYTRYPTAMINE RECEPTOR"/>
    <property type="match status" value="1"/>
</dbReference>
<feature type="domain" description="G-protein coupled receptors family 1 profile" evidence="10">
    <location>
        <begin position="22"/>
        <end position="71"/>
    </location>
</feature>
<keyword evidence="6 9" id="KW-0472">Membrane</keyword>